<reference evidence="2" key="1">
    <citation type="submission" date="2016-10" db="EMBL/GenBank/DDBJ databases">
        <authorList>
            <person name="Varghese N."/>
            <person name="Submissions S."/>
        </authorList>
    </citation>
    <scope>NUCLEOTIDE SEQUENCE [LARGE SCALE GENOMIC DNA]</scope>
    <source>
        <strain evidence="2">DSM 23445</strain>
    </source>
</reference>
<dbReference type="AlphaFoldDB" id="A0A1I7BS81"/>
<organism evidence="1 2">
    <name type="scientific">Algoriphagus locisalis</name>
    <dbReference type="NCBI Taxonomy" id="305507"/>
    <lineage>
        <taxon>Bacteria</taxon>
        <taxon>Pseudomonadati</taxon>
        <taxon>Bacteroidota</taxon>
        <taxon>Cytophagia</taxon>
        <taxon>Cytophagales</taxon>
        <taxon>Cyclobacteriaceae</taxon>
        <taxon>Algoriphagus</taxon>
    </lineage>
</organism>
<gene>
    <name evidence="1" type="ORF">SAMN04489724_2646</name>
</gene>
<evidence type="ECO:0000313" key="1">
    <source>
        <dbReference type="EMBL" id="SFT89951.1"/>
    </source>
</evidence>
<dbReference type="RefSeq" id="WP_091693812.1">
    <property type="nucleotide sequence ID" value="NZ_FPBF01000003.1"/>
</dbReference>
<evidence type="ECO:0000313" key="2">
    <source>
        <dbReference type="Proteomes" id="UP000199673"/>
    </source>
</evidence>
<proteinExistence type="predicted"/>
<protein>
    <recommendedName>
        <fullName evidence="3">Addiction module component</fullName>
    </recommendedName>
</protein>
<accession>A0A1I7BS81</accession>
<keyword evidence="2" id="KW-1185">Reference proteome</keyword>
<name>A0A1I7BS81_9BACT</name>
<dbReference type="STRING" id="305507.SAMN04489724_2646"/>
<sequence>MDLELQNKKIELIQWLSTLEDNSLIDKLMKFREEEKSDWWNSISEAERSSIQRGIEDAEDGKLKPHSEAQKIYGKWL</sequence>
<dbReference type="OrthoDB" id="1122071at2"/>
<dbReference type="EMBL" id="FPBF01000003">
    <property type="protein sequence ID" value="SFT89951.1"/>
    <property type="molecule type" value="Genomic_DNA"/>
</dbReference>
<dbReference type="Proteomes" id="UP000199673">
    <property type="component" value="Unassembled WGS sequence"/>
</dbReference>
<evidence type="ECO:0008006" key="3">
    <source>
        <dbReference type="Google" id="ProtNLM"/>
    </source>
</evidence>